<dbReference type="EMBL" id="CADCWG010000026">
    <property type="protein sequence ID" value="CAA9537376.1"/>
    <property type="molecule type" value="Genomic_DNA"/>
</dbReference>
<dbReference type="Gene3D" id="1.10.260.40">
    <property type="entry name" value="lambda repressor-like DNA-binding domains"/>
    <property type="match status" value="1"/>
</dbReference>
<dbReference type="Pfam" id="PF00356">
    <property type="entry name" value="LacI"/>
    <property type="match status" value="1"/>
</dbReference>
<sequence>MTHVSLKDVAGRAGVSFQTTSKVLNGKGTVAPETRARILGAAKDLGYVPNALARSLLTRSTCTIGVVASDLSNAVLSQLVVGIEREARQHGHVVIICSIDYAGSNGERELRVLLERRVDGIITVAPRLELEPQAGDLLRGPVPAVTTHPIAGGGIPLVAPDHRRAALEATRHLVALGHRRIGTVTGPRNRHPTLVRLDGYRRALEEVGVPFDPGLTVEGDWSVEEGYRAGHRLLDHAPDTTAVFAQNDLMAVGLLAALHERGLDVPADCAVVGCDDIAVAARMVPPLTTVHIPFHEAGTAAARLLLDLIAGRVTDPAAETLLPVRLVRRASCGLRPTAGLGGGGTGPVPAVLDRLA</sequence>
<feature type="domain" description="HTH lacI-type" evidence="5">
    <location>
        <begin position="4"/>
        <end position="58"/>
    </location>
</feature>
<dbReference type="CDD" id="cd01392">
    <property type="entry name" value="HTH_LacI"/>
    <property type="match status" value="1"/>
</dbReference>
<dbReference type="Pfam" id="PF13377">
    <property type="entry name" value="Peripla_BP_3"/>
    <property type="match status" value="1"/>
</dbReference>
<dbReference type="PANTHER" id="PTHR30146:SF148">
    <property type="entry name" value="HTH-TYPE TRANSCRIPTIONAL REPRESSOR PURR-RELATED"/>
    <property type="match status" value="1"/>
</dbReference>
<dbReference type="AlphaFoldDB" id="A0A6J4U3G6"/>
<gene>
    <name evidence="6" type="ORF">AVDCRST_MAG49-464</name>
</gene>
<evidence type="ECO:0000313" key="6">
    <source>
        <dbReference type="EMBL" id="CAA9537376.1"/>
    </source>
</evidence>
<accession>A0A6J4U3G6</accession>
<dbReference type="PANTHER" id="PTHR30146">
    <property type="entry name" value="LACI-RELATED TRANSCRIPTIONAL REPRESSOR"/>
    <property type="match status" value="1"/>
</dbReference>
<evidence type="ECO:0000256" key="3">
    <source>
        <dbReference type="ARBA" id="ARBA00023125"/>
    </source>
</evidence>
<reference evidence="6" key="1">
    <citation type="submission" date="2020-02" db="EMBL/GenBank/DDBJ databases">
        <authorList>
            <person name="Meier V. D."/>
        </authorList>
    </citation>
    <scope>NUCLEOTIDE SEQUENCE</scope>
    <source>
        <strain evidence="6">AVDCRST_MAG49</strain>
    </source>
</reference>
<dbReference type="InterPro" id="IPR000843">
    <property type="entry name" value="HTH_LacI"/>
</dbReference>
<dbReference type="PROSITE" id="PS50932">
    <property type="entry name" value="HTH_LACI_2"/>
    <property type="match status" value="1"/>
</dbReference>
<evidence type="ECO:0000256" key="4">
    <source>
        <dbReference type="ARBA" id="ARBA00023163"/>
    </source>
</evidence>
<dbReference type="SMART" id="SM00354">
    <property type="entry name" value="HTH_LACI"/>
    <property type="match status" value="1"/>
</dbReference>
<proteinExistence type="predicted"/>
<evidence type="ECO:0000256" key="2">
    <source>
        <dbReference type="ARBA" id="ARBA00023015"/>
    </source>
</evidence>
<keyword evidence="1" id="KW-0678">Repressor</keyword>
<dbReference type="SUPFAM" id="SSF47413">
    <property type="entry name" value="lambda repressor-like DNA-binding domains"/>
    <property type="match status" value="1"/>
</dbReference>
<keyword evidence="4" id="KW-0804">Transcription</keyword>
<evidence type="ECO:0000259" key="5">
    <source>
        <dbReference type="PROSITE" id="PS50932"/>
    </source>
</evidence>
<dbReference type="GO" id="GO:0003700">
    <property type="term" value="F:DNA-binding transcription factor activity"/>
    <property type="evidence" value="ECO:0007669"/>
    <property type="project" value="TreeGrafter"/>
</dbReference>
<name>A0A6J4U3G6_9BACT</name>
<dbReference type="InterPro" id="IPR028082">
    <property type="entry name" value="Peripla_BP_I"/>
</dbReference>
<evidence type="ECO:0000256" key="1">
    <source>
        <dbReference type="ARBA" id="ARBA00022491"/>
    </source>
</evidence>
<protein>
    <recommendedName>
        <fullName evidence="5">HTH lacI-type domain-containing protein</fullName>
    </recommendedName>
</protein>
<organism evidence="6">
    <name type="scientific">uncultured Thermomicrobiales bacterium</name>
    <dbReference type="NCBI Taxonomy" id="1645740"/>
    <lineage>
        <taxon>Bacteria</taxon>
        <taxon>Pseudomonadati</taxon>
        <taxon>Thermomicrobiota</taxon>
        <taxon>Thermomicrobia</taxon>
        <taxon>Thermomicrobiales</taxon>
        <taxon>environmental samples</taxon>
    </lineage>
</organism>
<dbReference type="InterPro" id="IPR010982">
    <property type="entry name" value="Lambda_DNA-bd_dom_sf"/>
</dbReference>
<keyword evidence="3" id="KW-0238">DNA-binding</keyword>
<dbReference type="GO" id="GO:0000976">
    <property type="term" value="F:transcription cis-regulatory region binding"/>
    <property type="evidence" value="ECO:0007669"/>
    <property type="project" value="TreeGrafter"/>
</dbReference>
<keyword evidence="2" id="KW-0805">Transcription regulation</keyword>
<dbReference type="Gene3D" id="3.40.50.2300">
    <property type="match status" value="2"/>
</dbReference>
<dbReference type="SUPFAM" id="SSF53822">
    <property type="entry name" value="Periplasmic binding protein-like I"/>
    <property type="match status" value="1"/>
</dbReference>
<dbReference type="InterPro" id="IPR046335">
    <property type="entry name" value="LacI/GalR-like_sensor"/>
</dbReference>
<dbReference type="CDD" id="cd06267">
    <property type="entry name" value="PBP1_LacI_sugar_binding-like"/>
    <property type="match status" value="1"/>
</dbReference>